<dbReference type="Pfam" id="PF00085">
    <property type="entry name" value="Thioredoxin"/>
    <property type="match status" value="1"/>
</dbReference>
<dbReference type="InterPro" id="IPR013766">
    <property type="entry name" value="Thioredoxin_domain"/>
</dbReference>
<evidence type="ECO:0000256" key="8">
    <source>
        <dbReference type="SAM" id="SignalP"/>
    </source>
</evidence>
<dbReference type="PRINTS" id="PR00625">
    <property type="entry name" value="JDOMAIN"/>
</dbReference>
<protein>
    <recommendedName>
        <fullName evidence="2">DnaJ homolog subfamily C member 16</fullName>
    </recommendedName>
    <alternativeName>
        <fullName evidence="5">Endoplasmic reticulum DNA J domain-containing protein 8</fullName>
    </alternativeName>
</protein>
<feature type="transmembrane region" description="Helical" evidence="7">
    <location>
        <begin position="548"/>
        <end position="573"/>
    </location>
</feature>
<keyword evidence="7" id="KW-0472">Membrane</keyword>
<dbReference type="InterPro" id="IPR001623">
    <property type="entry name" value="DnaJ_domain"/>
</dbReference>
<keyword evidence="3" id="KW-0072">Autophagy</keyword>
<feature type="signal peptide" evidence="8">
    <location>
        <begin position="1"/>
        <end position="20"/>
    </location>
</feature>
<feature type="domain" description="J" evidence="9">
    <location>
        <begin position="23"/>
        <end position="87"/>
    </location>
</feature>
<dbReference type="EMBL" id="JAVRJZ010000020">
    <property type="protein sequence ID" value="KAK2705640.1"/>
    <property type="molecule type" value="Genomic_DNA"/>
</dbReference>
<feature type="chain" id="PRO_5041694129" description="DnaJ homolog subfamily C member 16" evidence="8">
    <location>
        <begin position="21"/>
        <end position="828"/>
    </location>
</feature>
<keyword evidence="11" id="KW-1185">Reference proteome</keyword>
<dbReference type="PANTHER" id="PTHR44303:SF2">
    <property type="entry name" value="DNAJ HOMOLOG SUBFAMILY C MEMBER 16"/>
    <property type="match status" value="1"/>
</dbReference>
<dbReference type="InterPro" id="IPR036249">
    <property type="entry name" value="Thioredoxin-like_sf"/>
</dbReference>
<dbReference type="PROSITE" id="PS00636">
    <property type="entry name" value="DNAJ_1"/>
    <property type="match status" value="1"/>
</dbReference>
<sequence>MKMKFLLILLLSFCFESVSSHFDPYGTLGVKRGATLQEIRKAYKLLAKEWHPDKSNNPSAQEEFVEINRAYELLRDPERRKLYDNRGISEDTPNFRPPRPEAYAYSTFDPFDDLSSVFGKGFRFQFHMPDSGLFHEQTITLKGYEKNVLPASARTPQLILTYSDWCMGCVRAAPMWKRLGEEMNPVGISMSTVHAGREPKLARNFGARTDSLPHLVLLMDGRIYQYRDETLSVINIIRFIREKFGTQLIPRVDDSNYEDFLNGWRDNRVRVLITGKAEVLRLRYLALAYQYRRFAAFGYARLIEGETTQIQDRYNIPSTMDSMFVFREEVDTPAAKLSMPDLPFSVMTDVLEANKYLLLPRISSQKILDELCPLDSSRVRRRLCVMLVAEEEDEDAQESLRKYAKVYRGPGKDRVGFVYVSKKGQQAFVQALIEADESMVKNPDRRLVIIWRRNLSSVSFLWIPGTWKRDEESENDGFAEDILPPWNSSQYELTAALKRLFSDDGNLPNETTMKELVDENAAGLLQRIYNRILILLESIKDRIRKEDLLAAVSVIATIVFIMAVAYVMAYLVSLEEETIQAKRSKATSPSSNSCASTASTATLQLKMHELRGETYNGMVRLLKPGCRTIVLLLDKETKAKILPVFHRIVWPYRKNKTLMFGWMYVERGLDWYKQLLSLALPLGEGNPDPQQLESINPRNCIGTILSLNGHRKYFCIYHAKHLEGQQRAAYAEAKNNGLRRRIGRSRGQKKNGEDFLGFEDSSSDSDRSSDVEQGLSSPDDVEPLLVDDSSSFIFVERLLDGLSNWLDRLFEGTTHRYHVNYWPEFGNK</sequence>
<dbReference type="InterPro" id="IPR052448">
    <property type="entry name" value="DnaJ_C16_autophagy_reg"/>
</dbReference>
<evidence type="ECO:0000256" key="4">
    <source>
        <dbReference type="ARBA" id="ARBA00035002"/>
    </source>
</evidence>
<dbReference type="AlphaFoldDB" id="A0AA88H5Y9"/>
<evidence type="ECO:0000256" key="3">
    <source>
        <dbReference type="ARBA" id="ARBA00023006"/>
    </source>
</evidence>
<evidence type="ECO:0000313" key="11">
    <source>
        <dbReference type="Proteomes" id="UP001187531"/>
    </source>
</evidence>
<keyword evidence="8" id="KW-0732">Signal</keyword>
<comment type="function">
    <text evidence="4">Plays an important role in regulating the size of autophagosomes during the formation process.</text>
</comment>
<dbReference type="SUPFAM" id="SSF52833">
    <property type="entry name" value="Thioredoxin-like"/>
    <property type="match status" value="1"/>
</dbReference>
<dbReference type="CDD" id="cd06257">
    <property type="entry name" value="DnaJ"/>
    <property type="match status" value="1"/>
</dbReference>
<feature type="compositionally biased region" description="Basic residues" evidence="6">
    <location>
        <begin position="740"/>
        <end position="749"/>
    </location>
</feature>
<dbReference type="SMART" id="SM00271">
    <property type="entry name" value="DnaJ"/>
    <property type="match status" value="1"/>
</dbReference>
<evidence type="ECO:0000256" key="1">
    <source>
        <dbReference type="ARBA" id="ARBA00004163"/>
    </source>
</evidence>
<name>A0AA88H5Y9_ARTSF</name>
<comment type="caution">
    <text evidence="10">The sequence shown here is derived from an EMBL/GenBank/DDBJ whole genome shotgun (WGS) entry which is preliminary data.</text>
</comment>
<comment type="subcellular location">
    <subcellularLocation>
        <location evidence="1">Endoplasmic reticulum membrane</location>
        <topology evidence="1">Single-pass type IV membrane protein</topology>
    </subcellularLocation>
</comment>
<evidence type="ECO:0000259" key="9">
    <source>
        <dbReference type="PROSITE" id="PS50076"/>
    </source>
</evidence>
<organism evidence="10 11">
    <name type="scientific">Artemia franciscana</name>
    <name type="common">Brine shrimp</name>
    <name type="synonym">Artemia sanfranciscana</name>
    <dbReference type="NCBI Taxonomy" id="6661"/>
    <lineage>
        <taxon>Eukaryota</taxon>
        <taxon>Metazoa</taxon>
        <taxon>Ecdysozoa</taxon>
        <taxon>Arthropoda</taxon>
        <taxon>Crustacea</taxon>
        <taxon>Branchiopoda</taxon>
        <taxon>Anostraca</taxon>
        <taxon>Artemiidae</taxon>
        <taxon>Artemia</taxon>
    </lineage>
</organism>
<evidence type="ECO:0000313" key="10">
    <source>
        <dbReference type="EMBL" id="KAK2705640.1"/>
    </source>
</evidence>
<dbReference type="Gene3D" id="1.10.287.110">
    <property type="entry name" value="DnaJ domain"/>
    <property type="match status" value="1"/>
</dbReference>
<proteinExistence type="predicted"/>
<dbReference type="Proteomes" id="UP001187531">
    <property type="component" value="Unassembled WGS sequence"/>
</dbReference>
<dbReference type="InterPro" id="IPR018253">
    <property type="entry name" value="DnaJ_domain_CS"/>
</dbReference>
<reference evidence="10" key="1">
    <citation type="submission" date="2023-07" db="EMBL/GenBank/DDBJ databases">
        <title>Chromosome-level genome assembly of Artemia franciscana.</title>
        <authorList>
            <person name="Jo E."/>
        </authorList>
    </citation>
    <scope>NUCLEOTIDE SEQUENCE</scope>
    <source>
        <tissue evidence="10">Whole body</tissue>
    </source>
</reference>
<dbReference type="GO" id="GO:0006914">
    <property type="term" value="P:autophagy"/>
    <property type="evidence" value="ECO:0007669"/>
    <property type="project" value="UniProtKB-KW"/>
</dbReference>
<evidence type="ECO:0000256" key="2">
    <source>
        <dbReference type="ARBA" id="ARBA00020921"/>
    </source>
</evidence>
<dbReference type="InterPro" id="IPR036869">
    <property type="entry name" value="J_dom_sf"/>
</dbReference>
<keyword evidence="7" id="KW-1133">Transmembrane helix</keyword>
<dbReference type="SUPFAM" id="SSF46565">
    <property type="entry name" value="Chaperone J-domain"/>
    <property type="match status" value="1"/>
</dbReference>
<keyword evidence="7" id="KW-0812">Transmembrane</keyword>
<evidence type="ECO:0000256" key="5">
    <source>
        <dbReference type="ARBA" id="ARBA00035043"/>
    </source>
</evidence>
<dbReference type="Gene3D" id="3.40.30.10">
    <property type="entry name" value="Glutaredoxin"/>
    <property type="match status" value="1"/>
</dbReference>
<dbReference type="Pfam" id="PF00226">
    <property type="entry name" value="DnaJ"/>
    <property type="match status" value="1"/>
</dbReference>
<feature type="region of interest" description="Disordered" evidence="6">
    <location>
        <begin position="740"/>
        <end position="782"/>
    </location>
</feature>
<dbReference type="PANTHER" id="PTHR44303">
    <property type="entry name" value="DNAJ HOMOLOG SUBFAMILY C MEMBER 16"/>
    <property type="match status" value="1"/>
</dbReference>
<evidence type="ECO:0000256" key="6">
    <source>
        <dbReference type="SAM" id="MobiDB-lite"/>
    </source>
</evidence>
<accession>A0AA88H5Y9</accession>
<dbReference type="GO" id="GO:0005789">
    <property type="term" value="C:endoplasmic reticulum membrane"/>
    <property type="evidence" value="ECO:0007669"/>
    <property type="project" value="UniProtKB-SubCell"/>
</dbReference>
<gene>
    <name evidence="10" type="ORF">QYM36_015874</name>
</gene>
<evidence type="ECO:0000256" key="7">
    <source>
        <dbReference type="SAM" id="Phobius"/>
    </source>
</evidence>
<dbReference type="PROSITE" id="PS50076">
    <property type="entry name" value="DNAJ_2"/>
    <property type="match status" value="1"/>
</dbReference>